<organism evidence="2 3">
    <name type="scientific">Pseudoxanthomonas suwonensis (strain 11-1)</name>
    <dbReference type="NCBI Taxonomy" id="743721"/>
    <lineage>
        <taxon>Bacteria</taxon>
        <taxon>Pseudomonadati</taxon>
        <taxon>Pseudomonadota</taxon>
        <taxon>Gammaproteobacteria</taxon>
        <taxon>Lysobacterales</taxon>
        <taxon>Lysobacteraceae</taxon>
        <taxon>Pseudoxanthomonas</taxon>
    </lineage>
</organism>
<feature type="region of interest" description="Disordered" evidence="1">
    <location>
        <begin position="237"/>
        <end position="266"/>
    </location>
</feature>
<dbReference type="InterPro" id="IPR029044">
    <property type="entry name" value="Nucleotide-diphossugar_trans"/>
</dbReference>
<proteinExistence type="predicted"/>
<gene>
    <name evidence="2" type="ordered locus">Psesu_2459</name>
</gene>
<evidence type="ECO:0000313" key="3">
    <source>
        <dbReference type="Proteomes" id="UP000008632"/>
    </source>
</evidence>
<dbReference type="EMBL" id="CP002446">
    <property type="protein sequence ID" value="ADV28291.1"/>
    <property type="molecule type" value="Genomic_DNA"/>
</dbReference>
<keyword evidence="3" id="KW-1185">Reference proteome</keyword>
<name>E6WW83_PSEUU</name>
<accession>E6WW83</accession>
<dbReference type="RefSeq" id="WP_013536118.1">
    <property type="nucleotide sequence ID" value="NC_014924.1"/>
</dbReference>
<evidence type="ECO:0008006" key="4">
    <source>
        <dbReference type="Google" id="ProtNLM"/>
    </source>
</evidence>
<dbReference type="eggNOG" id="COG1216">
    <property type="taxonomic scope" value="Bacteria"/>
</dbReference>
<dbReference type="Proteomes" id="UP000008632">
    <property type="component" value="Chromosome"/>
</dbReference>
<reference evidence="2 3" key="1">
    <citation type="submission" date="2011-01" db="EMBL/GenBank/DDBJ databases">
        <title>Complete sequence of Pseudoxanthomonas suwonensis 11-1.</title>
        <authorList>
            <consortium name="US DOE Joint Genome Institute"/>
            <person name="Lucas S."/>
            <person name="Copeland A."/>
            <person name="Lapidus A."/>
            <person name="Cheng J.-F."/>
            <person name="Goodwin L."/>
            <person name="Pitluck S."/>
            <person name="Teshima H."/>
            <person name="Detter J.C."/>
            <person name="Han C."/>
            <person name="Tapia R."/>
            <person name="Land M."/>
            <person name="Hauser L."/>
            <person name="Kyrpides N."/>
            <person name="Ivanova N."/>
            <person name="Ovchinnikova G."/>
            <person name="Siebers A.K."/>
            <person name="Allgaier M."/>
            <person name="Thelen M.P."/>
            <person name="Hugenholtz P."/>
            <person name="Gladden J."/>
            <person name="Woyke T."/>
        </authorList>
    </citation>
    <scope>NUCLEOTIDE SEQUENCE [LARGE SCALE GENOMIC DNA]</scope>
    <source>
        <strain evidence="3">11-1</strain>
    </source>
</reference>
<protein>
    <recommendedName>
        <fullName evidence="4">Glycosyltransferase 2-like domain-containing protein</fullName>
    </recommendedName>
</protein>
<dbReference type="AlphaFoldDB" id="E6WW83"/>
<dbReference type="STRING" id="743721.Psesu_2459"/>
<evidence type="ECO:0000313" key="2">
    <source>
        <dbReference type="EMBL" id="ADV28291.1"/>
    </source>
</evidence>
<sequence length="277" mass="30614">MKPLVAISFYDRRDPCDLERLLDTLDRYDAGAGHERVVAVNSAGGEPLPARIRDRVHGVLERENTGMNIGAWDGAWRHWRGRPAYLFLQDECRARRDGWLSGFLEALADPAVGMVGESLNPSWDKPWELLRDGPGKADLREHLLDGQPANRVDVYLHHMRRYGIDPGMGGRHLRSLAWALRGDTLEALGGFPQGANYGECIAAEIGVSRAVEALGLQLREVGPEPFHAISHVEWRQASPGGPYRHHPGASDGEGDVPHPAQRDGLLGGLRRLFGGRR</sequence>
<dbReference type="HOGENOM" id="CLU_1053283_0_0_6"/>
<dbReference type="SUPFAM" id="SSF53448">
    <property type="entry name" value="Nucleotide-diphospho-sugar transferases"/>
    <property type="match status" value="1"/>
</dbReference>
<dbReference type="KEGG" id="psu:Psesu_2459"/>
<evidence type="ECO:0000256" key="1">
    <source>
        <dbReference type="SAM" id="MobiDB-lite"/>
    </source>
</evidence>